<feature type="signal peptide" evidence="9">
    <location>
        <begin position="1"/>
        <end position="22"/>
    </location>
</feature>
<organism evidence="10 11">
    <name type="scientific">Kineosporia succinea</name>
    <dbReference type="NCBI Taxonomy" id="84632"/>
    <lineage>
        <taxon>Bacteria</taxon>
        <taxon>Bacillati</taxon>
        <taxon>Actinomycetota</taxon>
        <taxon>Actinomycetes</taxon>
        <taxon>Kineosporiales</taxon>
        <taxon>Kineosporiaceae</taxon>
        <taxon>Kineosporia</taxon>
    </lineage>
</organism>
<evidence type="ECO:0000256" key="4">
    <source>
        <dbReference type="ARBA" id="ARBA00023157"/>
    </source>
</evidence>
<dbReference type="Gene3D" id="3.20.20.40">
    <property type="entry name" value="1, 4-beta cellobiohydrolase"/>
    <property type="match status" value="1"/>
</dbReference>
<dbReference type="Proteomes" id="UP001235712">
    <property type="component" value="Unassembled WGS sequence"/>
</dbReference>
<keyword evidence="7 9" id="KW-0624">Polysaccharide degradation</keyword>
<dbReference type="PRINTS" id="PR00733">
    <property type="entry name" value="GLHYDRLASE6"/>
</dbReference>
<feature type="chain" id="PRO_5045007884" description="Glucanase" evidence="9">
    <location>
        <begin position="23"/>
        <end position="342"/>
    </location>
</feature>
<sequence>MKRRTIVALAAAATIAVGGTTAQSLIGHAETPAATTTSTVSTAAVKALPSTLSFYADPTSGPAAWVRANAKDSRAATIRASISTKPMARWYGSWSGDIRPAVNTYVTAAAKKKKTPVLVAYNIPGRDACGGHSAGGAAATQYRTWISGFATGVGKRRAVVVLEPDALADLKCLSSSEAAARQKLLAYATAQFRAKAPNAYVYLDAGHSTYVTATTMARRLKAAGVTDVRGFALNVSNYHTTAEETAYAAKVNKALATQGVSTRRYVIDTSRNGKGTNGEWCNPAGRKLGVTSRITKNATVKQPEARLWIKAPGESDGNCGTAAGSSAGTFDPQLAYNLVKGR</sequence>
<dbReference type="InterPro" id="IPR036434">
    <property type="entry name" value="Beta_cellobiohydrolase_sf"/>
</dbReference>
<keyword evidence="2 9" id="KW-0378">Hydrolase</keyword>
<feature type="active site" description="Proton donor" evidence="8">
    <location>
        <position position="165"/>
    </location>
</feature>
<comment type="similarity">
    <text evidence="9">Belongs to the glycosyl hydrolase family 6.</text>
</comment>
<evidence type="ECO:0000256" key="3">
    <source>
        <dbReference type="ARBA" id="ARBA00023001"/>
    </source>
</evidence>
<dbReference type="PIRSF" id="PIRSF001100">
    <property type="entry name" value="Beta_cellobiohydrolase"/>
    <property type="match status" value="1"/>
</dbReference>
<keyword evidence="6 9" id="KW-0326">Glycosidase</keyword>
<keyword evidence="1 9" id="KW-0732">Signal</keyword>
<dbReference type="EMBL" id="JAUSQZ010000001">
    <property type="protein sequence ID" value="MDP9830067.1"/>
    <property type="molecule type" value="Genomic_DNA"/>
</dbReference>
<keyword evidence="11" id="KW-1185">Reference proteome</keyword>
<dbReference type="InterPro" id="IPR001524">
    <property type="entry name" value="Glyco_hydro_6_CS"/>
</dbReference>
<dbReference type="GO" id="GO:0008810">
    <property type="term" value="F:cellulase activity"/>
    <property type="evidence" value="ECO:0007669"/>
    <property type="project" value="UniProtKB-EC"/>
</dbReference>
<evidence type="ECO:0000256" key="5">
    <source>
        <dbReference type="ARBA" id="ARBA00023277"/>
    </source>
</evidence>
<dbReference type="SUPFAM" id="SSF51989">
    <property type="entry name" value="Glycosyl hydrolases family 6, cellulases"/>
    <property type="match status" value="1"/>
</dbReference>
<dbReference type="RefSeq" id="WP_307248897.1">
    <property type="nucleotide sequence ID" value="NZ_JAUSQZ010000001.1"/>
</dbReference>
<dbReference type="PROSITE" id="PS00656">
    <property type="entry name" value="GLYCOSYL_HYDROL_F6_2"/>
    <property type="match status" value="1"/>
</dbReference>
<gene>
    <name evidence="10" type="ORF">J2S57_005816</name>
</gene>
<evidence type="ECO:0000256" key="6">
    <source>
        <dbReference type="ARBA" id="ARBA00023295"/>
    </source>
</evidence>
<evidence type="ECO:0000256" key="7">
    <source>
        <dbReference type="ARBA" id="ARBA00023326"/>
    </source>
</evidence>
<reference evidence="10 11" key="1">
    <citation type="submission" date="2023-07" db="EMBL/GenBank/DDBJ databases">
        <title>Sequencing the genomes of 1000 actinobacteria strains.</title>
        <authorList>
            <person name="Klenk H.-P."/>
        </authorList>
    </citation>
    <scope>NUCLEOTIDE SEQUENCE [LARGE SCALE GENOMIC DNA]</scope>
    <source>
        <strain evidence="10 11">DSM 44388</strain>
    </source>
</reference>
<protein>
    <recommendedName>
        <fullName evidence="9">Glucanase</fullName>
        <ecNumber evidence="9">3.2.1.-</ecNumber>
    </recommendedName>
</protein>
<keyword evidence="3 9" id="KW-0136">Cellulose degradation</keyword>
<keyword evidence="4" id="KW-1015">Disulfide bond</keyword>
<keyword evidence="5 9" id="KW-0119">Carbohydrate metabolism</keyword>
<name>A0ABT9PBJ0_9ACTN</name>
<evidence type="ECO:0000256" key="8">
    <source>
        <dbReference type="PROSITE-ProRule" id="PRU10057"/>
    </source>
</evidence>
<proteinExistence type="inferred from homology"/>
<dbReference type="Pfam" id="PF01341">
    <property type="entry name" value="Glyco_hydro_6"/>
    <property type="match status" value="1"/>
</dbReference>
<evidence type="ECO:0000313" key="10">
    <source>
        <dbReference type="EMBL" id="MDP9830067.1"/>
    </source>
</evidence>
<evidence type="ECO:0000313" key="11">
    <source>
        <dbReference type="Proteomes" id="UP001235712"/>
    </source>
</evidence>
<dbReference type="PANTHER" id="PTHR34876">
    <property type="match status" value="1"/>
</dbReference>
<evidence type="ECO:0000256" key="2">
    <source>
        <dbReference type="ARBA" id="ARBA00022801"/>
    </source>
</evidence>
<dbReference type="PANTHER" id="PTHR34876:SF4">
    <property type="entry name" value="1,4-BETA-D-GLUCAN CELLOBIOHYDROLASE C-RELATED"/>
    <property type="match status" value="1"/>
</dbReference>
<accession>A0ABT9PBJ0</accession>
<dbReference type="InterPro" id="IPR016288">
    <property type="entry name" value="Beta_cellobiohydrolase"/>
</dbReference>
<evidence type="ECO:0000256" key="1">
    <source>
        <dbReference type="ARBA" id="ARBA00022729"/>
    </source>
</evidence>
<comment type="caution">
    <text evidence="10">The sequence shown here is derived from an EMBL/GenBank/DDBJ whole genome shotgun (WGS) entry which is preliminary data.</text>
</comment>
<dbReference type="EC" id="3.2.1.-" evidence="9"/>
<evidence type="ECO:0000256" key="9">
    <source>
        <dbReference type="RuleBase" id="RU361186"/>
    </source>
</evidence>